<evidence type="ECO:0000313" key="4">
    <source>
        <dbReference type="Proteomes" id="UP000712600"/>
    </source>
</evidence>
<feature type="compositionally biased region" description="Basic and acidic residues" evidence="1">
    <location>
        <begin position="312"/>
        <end position="336"/>
    </location>
</feature>
<feature type="region of interest" description="Disordered" evidence="1">
    <location>
        <begin position="312"/>
        <end position="359"/>
    </location>
</feature>
<evidence type="ECO:0000313" key="3">
    <source>
        <dbReference type="EMBL" id="KAF3541365.1"/>
    </source>
</evidence>
<dbReference type="Proteomes" id="UP000712600">
    <property type="component" value="Unassembled WGS sequence"/>
</dbReference>
<organism evidence="3 4">
    <name type="scientific">Brassica cretica</name>
    <name type="common">Mustard</name>
    <dbReference type="NCBI Taxonomy" id="69181"/>
    <lineage>
        <taxon>Eukaryota</taxon>
        <taxon>Viridiplantae</taxon>
        <taxon>Streptophyta</taxon>
        <taxon>Embryophyta</taxon>
        <taxon>Tracheophyta</taxon>
        <taxon>Spermatophyta</taxon>
        <taxon>Magnoliopsida</taxon>
        <taxon>eudicotyledons</taxon>
        <taxon>Gunneridae</taxon>
        <taxon>Pentapetalae</taxon>
        <taxon>rosids</taxon>
        <taxon>malvids</taxon>
        <taxon>Brassicales</taxon>
        <taxon>Brassicaceae</taxon>
        <taxon>Brassiceae</taxon>
        <taxon>Brassica</taxon>
    </lineage>
</organism>
<dbReference type="PANTHER" id="PTHR33223:SF9">
    <property type="entry name" value="RETROTRANSPOSON GAG DOMAIN-CONTAINING PROTEIN"/>
    <property type="match status" value="1"/>
</dbReference>
<reference evidence="3" key="1">
    <citation type="submission" date="2019-12" db="EMBL/GenBank/DDBJ databases">
        <title>Genome sequencing and annotation of Brassica cretica.</title>
        <authorList>
            <person name="Studholme D.J."/>
            <person name="Sarris P."/>
        </authorList>
    </citation>
    <scope>NUCLEOTIDE SEQUENCE</scope>
    <source>
        <strain evidence="3">PFS-109/04</strain>
        <tissue evidence="3">Leaf</tissue>
    </source>
</reference>
<feature type="compositionally biased region" description="Basic and acidic residues" evidence="1">
    <location>
        <begin position="52"/>
        <end position="79"/>
    </location>
</feature>
<accession>A0A8S9QC95</accession>
<dbReference type="PANTHER" id="PTHR33223">
    <property type="entry name" value="CCHC-TYPE DOMAIN-CONTAINING PROTEIN"/>
    <property type="match status" value="1"/>
</dbReference>
<proteinExistence type="predicted"/>
<dbReference type="InterPro" id="IPR005162">
    <property type="entry name" value="Retrotrans_gag_dom"/>
</dbReference>
<evidence type="ECO:0000256" key="1">
    <source>
        <dbReference type="SAM" id="MobiDB-lite"/>
    </source>
</evidence>
<name>A0A8S9QC95_BRACR</name>
<evidence type="ECO:0000259" key="2">
    <source>
        <dbReference type="Pfam" id="PF03732"/>
    </source>
</evidence>
<dbReference type="Pfam" id="PF03732">
    <property type="entry name" value="Retrotrans_gag"/>
    <property type="match status" value="1"/>
</dbReference>
<feature type="domain" description="Retrotransposon gag" evidence="2">
    <location>
        <begin position="189"/>
        <end position="275"/>
    </location>
</feature>
<dbReference type="EMBL" id="QGKX02001290">
    <property type="protein sequence ID" value="KAF3541365.1"/>
    <property type="molecule type" value="Genomic_DNA"/>
</dbReference>
<feature type="region of interest" description="Disordered" evidence="1">
    <location>
        <begin position="1"/>
        <end position="87"/>
    </location>
</feature>
<protein>
    <recommendedName>
        <fullName evidence="2">Retrotransposon gag domain-containing protein</fullName>
    </recommendedName>
</protein>
<sequence>MAVDEQNELPEATQREAELQRQIDGPPHADFGDTQIRTDVNFPPTALGGDTSTREKAKDAQTYDVEDIKSEPEPDKEAPDGATKAESPMVAYLEQIFSKRLDAMQSMIERLPGVPPPIRKSNPDSYADTPFTDEITLIEMPRKFYFPSIKAYDGTTDPDDHVAQYRQRMLAVALLKESREATMCKGFGSTLTGPALQWYINLPSRFIASFAILSNKFVEQFASSRDLKNTSDGLYEILQHRAEPLQSYIPRFNQDKVAIPECSIPTAIYALKRGLLPDGDFYKELTKYQCKTMEDVLSRAWAQVKWEEDVASRAKAQQKQDPKTISPDRTERDEKPSQIPARDSGYRNRGRYQNRPIEKMDQHVKWPQKMKAPDSFRNLCFWCDFHRDHGHKTEDCVALKIEVNELLKKGHLREFLSEKAKSHERVIHVISGGSEINGISHAAAKKSTWNAKHGLEVAKPKCLLLGTDKISFTAKEQEKVLTPHHNALVISLTLANCLVKRILVDNGSSGNIIFQAAYKDLGLEESALTKRITPLIGFSENLNKPPGR</sequence>
<comment type="caution">
    <text evidence="3">The sequence shown here is derived from an EMBL/GenBank/DDBJ whole genome shotgun (WGS) entry which is preliminary data.</text>
</comment>
<dbReference type="AlphaFoldDB" id="A0A8S9QC95"/>
<gene>
    <name evidence="3" type="ORF">F2Q69_00023266</name>
</gene>